<accession>A0A914W662</accession>
<feature type="transmembrane region" description="Helical" evidence="6">
    <location>
        <begin position="52"/>
        <end position="73"/>
    </location>
</feature>
<keyword evidence="2 6" id="KW-0812">Transmembrane</keyword>
<evidence type="ECO:0000313" key="7">
    <source>
        <dbReference type="Proteomes" id="UP000887566"/>
    </source>
</evidence>
<sequence length="272" mass="30152">MRAHKRQTSGPCDEKEPVLLALSLVMHTSRRQCFDANNTRFKCCCGIHVKNGALLVSIVTFLTFGIILIDNINYYGNINNGSGNLWSSIAGLAIAGVVCALLLYGVCYARAAFLMPYLIIQGIAITVYTLGTIICFIGVVSDNQLAHDFADKWAYDNGDTSERGVSLIAFFVLLIQLLFQVWFFSVVYRCHVFFRLQCAHIQSQSRTVCYNPQAPPGYNTVYVNTAPVPGYNTLQVNTAPPPGYDPQQYQTGYMSQPPPPYAPQELEIVTPK</sequence>
<evidence type="ECO:0000256" key="6">
    <source>
        <dbReference type="SAM" id="Phobius"/>
    </source>
</evidence>
<name>A0A914W662_9BILA</name>
<evidence type="ECO:0000256" key="4">
    <source>
        <dbReference type="ARBA" id="ARBA00023136"/>
    </source>
</evidence>
<evidence type="ECO:0000256" key="5">
    <source>
        <dbReference type="SAM" id="MobiDB-lite"/>
    </source>
</evidence>
<keyword evidence="7" id="KW-1185">Reference proteome</keyword>
<feature type="region of interest" description="Disordered" evidence="5">
    <location>
        <begin position="244"/>
        <end position="272"/>
    </location>
</feature>
<dbReference type="PANTHER" id="PTHR12479:SF10">
    <property type="entry name" value="LYSOSOMAL-ASSOCIATED TRANSMEMBRANE PROTEIN"/>
    <property type="match status" value="1"/>
</dbReference>
<dbReference type="Proteomes" id="UP000887566">
    <property type="component" value="Unplaced"/>
</dbReference>
<dbReference type="GO" id="GO:0005765">
    <property type="term" value="C:lysosomal membrane"/>
    <property type="evidence" value="ECO:0007669"/>
    <property type="project" value="TreeGrafter"/>
</dbReference>
<dbReference type="GO" id="GO:0012505">
    <property type="term" value="C:endomembrane system"/>
    <property type="evidence" value="ECO:0007669"/>
    <property type="project" value="UniProtKB-SubCell"/>
</dbReference>
<reference evidence="8" key="1">
    <citation type="submission" date="2022-11" db="UniProtKB">
        <authorList>
            <consortium name="WormBaseParasite"/>
        </authorList>
    </citation>
    <scope>IDENTIFICATION</scope>
</reference>
<feature type="transmembrane region" description="Helical" evidence="6">
    <location>
        <begin position="167"/>
        <end position="188"/>
    </location>
</feature>
<comment type="subcellular location">
    <subcellularLocation>
        <location evidence="1">Endomembrane system</location>
        <topology evidence="1">Multi-pass membrane protein</topology>
    </subcellularLocation>
</comment>
<dbReference type="InterPro" id="IPR051115">
    <property type="entry name" value="LAPTM_transporter"/>
</dbReference>
<keyword evidence="3 6" id="KW-1133">Transmembrane helix</keyword>
<evidence type="ECO:0000256" key="1">
    <source>
        <dbReference type="ARBA" id="ARBA00004127"/>
    </source>
</evidence>
<evidence type="ECO:0000256" key="2">
    <source>
        <dbReference type="ARBA" id="ARBA00022692"/>
    </source>
</evidence>
<protein>
    <submittedName>
        <fullName evidence="8">Uncharacterized protein</fullName>
    </submittedName>
</protein>
<dbReference type="AlphaFoldDB" id="A0A914W662"/>
<dbReference type="PANTHER" id="PTHR12479">
    <property type="entry name" value="LYSOSOMAL-ASSOCIATED TRANSMEMBRANE PROTEIN"/>
    <property type="match status" value="1"/>
</dbReference>
<dbReference type="WBParaSite" id="PSAMB.scaffold3231size19183.g20732.t1">
    <property type="protein sequence ID" value="PSAMB.scaffold3231size19183.g20732.t1"/>
    <property type="gene ID" value="PSAMB.scaffold3231size19183.g20732"/>
</dbReference>
<proteinExistence type="predicted"/>
<evidence type="ECO:0000256" key="3">
    <source>
        <dbReference type="ARBA" id="ARBA00022989"/>
    </source>
</evidence>
<feature type="transmembrane region" description="Helical" evidence="6">
    <location>
        <begin position="85"/>
        <end position="106"/>
    </location>
</feature>
<organism evidence="7 8">
    <name type="scientific">Plectus sambesii</name>
    <dbReference type="NCBI Taxonomy" id="2011161"/>
    <lineage>
        <taxon>Eukaryota</taxon>
        <taxon>Metazoa</taxon>
        <taxon>Ecdysozoa</taxon>
        <taxon>Nematoda</taxon>
        <taxon>Chromadorea</taxon>
        <taxon>Plectida</taxon>
        <taxon>Plectina</taxon>
        <taxon>Plectoidea</taxon>
        <taxon>Plectidae</taxon>
        <taxon>Plectus</taxon>
    </lineage>
</organism>
<keyword evidence="4 6" id="KW-0472">Membrane</keyword>
<evidence type="ECO:0000313" key="8">
    <source>
        <dbReference type="WBParaSite" id="PSAMB.scaffold3231size19183.g20732.t1"/>
    </source>
</evidence>
<feature type="transmembrane region" description="Helical" evidence="6">
    <location>
        <begin position="118"/>
        <end position="140"/>
    </location>
</feature>